<dbReference type="PRINTS" id="PR00114">
    <property type="entry name" value="STPHPHTASE"/>
</dbReference>
<dbReference type="GO" id="GO:0097720">
    <property type="term" value="P:calcineurin-mediated signaling"/>
    <property type="evidence" value="ECO:0007669"/>
    <property type="project" value="InterPro"/>
</dbReference>
<gene>
    <name evidence="4" type="ORF">TVY486_0900150</name>
</gene>
<reference evidence="4" key="1">
    <citation type="journal article" date="2012" name="Proc. Natl. Acad. Sci. U.S.A.">
        <title>Antigenic diversity is generated by distinct evolutionary mechanisms in African trypanosome species.</title>
        <authorList>
            <person name="Jackson A.P."/>
            <person name="Berry A."/>
            <person name="Aslett M."/>
            <person name="Allison H.C."/>
            <person name="Burton P."/>
            <person name="Vavrova-Anderson J."/>
            <person name="Brown R."/>
            <person name="Browne H."/>
            <person name="Corton N."/>
            <person name="Hauser H."/>
            <person name="Gamble J."/>
            <person name="Gilderthorp R."/>
            <person name="Marcello L."/>
            <person name="McQuillan J."/>
            <person name="Otto T.D."/>
            <person name="Quail M.A."/>
            <person name="Sanders M.J."/>
            <person name="van Tonder A."/>
            <person name="Ginger M.L."/>
            <person name="Field M.C."/>
            <person name="Barry J.D."/>
            <person name="Hertz-Fowler C."/>
            <person name="Berriman M."/>
        </authorList>
    </citation>
    <scope>NUCLEOTIDE SEQUENCE</scope>
    <source>
        <strain evidence="4">Y486</strain>
    </source>
</reference>
<dbReference type="PANTHER" id="PTHR45673">
    <property type="entry name" value="SERINE/THREONINE-PROTEIN PHOSPHATASE 2B CATALYTIC SUBUNIT 1-RELATED"/>
    <property type="match status" value="1"/>
</dbReference>
<dbReference type="SMART" id="SM00156">
    <property type="entry name" value="PP2Ac"/>
    <property type="match status" value="1"/>
</dbReference>
<dbReference type="EMBL" id="HE573025">
    <property type="protein sequence ID" value="CCC50192.1"/>
    <property type="molecule type" value="Genomic_DNA"/>
</dbReference>
<dbReference type="GO" id="GO:0033192">
    <property type="term" value="F:calmodulin-dependent protein phosphatase activity"/>
    <property type="evidence" value="ECO:0007669"/>
    <property type="project" value="InterPro"/>
</dbReference>
<comment type="similarity">
    <text evidence="1">Belongs to the PPP phosphatase family.</text>
</comment>
<feature type="region of interest" description="Disordered" evidence="2">
    <location>
        <begin position="1"/>
        <end position="22"/>
    </location>
</feature>
<keyword evidence="1 4" id="KW-0378">Hydrolase</keyword>
<feature type="region of interest" description="Disordered" evidence="2">
    <location>
        <begin position="402"/>
        <end position="426"/>
    </location>
</feature>
<organism evidence="4">
    <name type="scientific">Trypanosoma vivax (strain Y486)</name>
    <dbReference type="NCBI Taxonomy" id="1055687"/>
    <lineage>
        <taxon>Eukaryota</taxon>
        <taxon>Discoba</taxon>
        <taxon>Euglenozoa</taxon>
        <taxon>Kinetoplastea</taxon>
        <taxon>Metakinetoplastina</taxon>
        <taxon>Trypanosomatida</taxon>
        <taxon>Trypanosomatidae</taxon>
        <taxon>Trypanosoma</taxon>
        <taxon>Duttonella</taxon>
    </lineage>
</organism>
<dbReference type="Gene3D" id="3.60.21.10">
    <property type="match status" value="1"/>
</dbReference>
<comment type="catalytic activity">
    <reaction evidence="1">
        <text>O-phospho-L-threonyl-[protein] + H2O = L-threonyl-[protein] + phosphate</text>
        <dbReference type="Rhea" id="RHEA:47004"/>
        <dbReference type="Rhea" id="RHEA-COMP:11060"/>
        <dbReference type="Rhea" id="RHEA-COMP:11605"/>
        <dbReference type="ChEBI" id="CHEBI:15377"/>
        <dbReference type="ChEBI" id="CHEBI:30013"/>
        <dbReference type="ChEBI" id="CHEBI:43474"/>
        <dbReference type="ChEBI" id="CHEBI:61977"/>
        <dbReference type="EC" id="3.1.3.16"/>
    </reaction>
</comment>
<dbReference type="InterPro" id="IPR029052">
    <property type="entry name" value="Metallo-depent_PP-like"/>
</dbReference>
<dbReference type="VEuPathDB" id="TriTrypDB:TvY486_0900150"/>
<proteinExistence type="inferred from homology"/>
<name>G0U3V2_TRYVY</name>
<dbReference type="OMA" id="CMNTFDC"/>
<dbReference type="AlphaFoldDB" id="G0U3V2"/>
<dbReference type="Pfam" id="PF00149">
    <property type="entry name" value="Metallophos"/>
    <property type="match status" value="1"/>
</dbReference>
<dbReference type="InterPro" id="IPR043360">
    <property type="entry name" value="PP2B"/>
</dbReference>
<evidence type="ECO:0000259" key="3">
    <source>
        <dbReference type="PROSITE" id="PS00125"/>
    </source>
</evidence>
<accession>G0U3V2</accession>
<protein>
    <recommendedName>
        <fullName evidence="1">Serine/threonine-protein phosphatase</fullName>
        <ecNumber evidence="1">3.1.3.16</ecNumber>
    </recommendedName>
</protein>
<feature type="domain" description="Serine/threonine specific protein phosphatases" evidence="3">
    <location>
        <begin position="143"/>
        <end position="148"/>
    </location>
</feature>
<dbReference type="EC" id="3.1.3.16" evidence="1"/>
<dbReference type="SUPFAM" id="SSF56300">
    <property type="entry name" value="Metallo-dependent phosphatases"/>
    <property type="match status" value="1"/>
</dbReference>
<evidence type="ECO:0000313" key="4">
    <source>
        <dbReference type="EMBL" id="CCC50192.1"/>
    </source>
</evidence>
<evidence type="ECO:0000256" key="1">
    <source>
        <dbReference type="RuleBase" id="RU004273"/>
    </source>
</evidence>
<dbReference type="PROSITE" id="PS00125">
    <property type="entry name" value="SER_THR_PHOSPHATASE"/>
    <property type="match status" value="1"/>
</dbReference>
<evidence type="ECO:0000256" key="2">
    <source>
        <dbReference type="SAM" id="MobiDB-lite"/>
    </source>
</evidence>
<sequence>MPVTQSTSNLDGPRSTPSAKDGALLPDQLVFDAAGLPRAGRIKAHFARGGLLTVESALAIIRRCAAIMRAEANVVTLKGCAVVCGDLHGQFQDLLKIFEVAGQPGEQQYVFLGDYVDRGCFGAEIVLLCMSYKVLFPHRFILLRGNHESRQLTSYFNFKREVESKYSTEVYDEIMSTFDCFPLACVINERFFCVHAGLSPMVSRVEAINNIDRFRETPSCGAMCDLLWSDPMSEQDTNVDEPGASFIFNKKRGCAFLYGHTAVRRFLRENNLYTIVRGHETQTEGYRLYRHTERGVPAIVCVFSASNYCGTYGNTGAVIRLNENIMTIHQYFSDPLPCLQPSGGMSRTMALPPTVATLLDEWTKLSEKDGAQRSRDVFKLRRELGALLISLRGLYNAGGSELAQSDTSPEVINDVRVDAPDHVSEA</sequence>
<dbReference type="InterPro" id="IPR004843">
    <property type="entry name" value="Calcineurin-like_PHP"/>
</dbReference>
<dbReference type="InterPro" id="IPR006186">
    <property type="entry name" value="Ser/Thr-sp_prot-phosphatase"/>
</dbReference>
<feature type="compositionally biased region" description="Polar residues" evidence="2">
    <location>
        <begin position="1"/>
        <end position="18"/>
    </location>
</feature>
<feature type="compositionally biased region" description="Basic and acidic residues" evidence="2">
    <location>
        <begin position="413"/>
        <end position="426"/>
    </location>
</feature>